<evidence type="ECO:0000313" key="1">
    <source>
        <dbReference type="EMBL" id="RYR52643.1"/>
    </source>
</evidence>
<keyword evidence="2" id="KW-1185">Reference proteome</keyword>
<organism evidence="1 2">
    <name type="scientific">Arachis hypogaea</name>
    <name type="common">Peanut</name>
    <dbReference type="NCBI Taxonomy" id="3818"/>
    <lineage>
        <taxon>Eukaryota</taxon>
        <taxon>Viridiplantae</taxon>
        <taxon>Streptophyta</taxon>
        <taxon>Embryophyta</taxon>
        <taxon>Tracheophyta</taxon>
        <taxon>Spermatophyta</taxon>
        <taxon>Magnoliopsida</taxon>
        <taxon>eudicotyledons</taxon>
        <taxon>Gunneridae</taxon>
        <taxon>Pentapetalae</taxon>
        <taxon>rosids</taxon>
        <taxon>fabids</taxon>
        <taxon>Fabales</taxon>
        <taxon>Fabaceae</taxon>
        <taxon>Papilionoideae</taxon>
        <taxon>50 kb inversion clade</taxon>
        <taxon>dalbergioids sensu lato</taxon>
        <taxon>Dalbergieae</taxon>
        <taxon>Pterocarpus clade</taxon>
        <taxon>Arachis</taxon>
    </lineage>
</organism>
<gene>
    <name evidence="1" type="ORF">Ahy_A06g027529</name>
</gene>
<reference evidence="1 2" key="1">
    <citation type="submission" date="2019-01" db="EMBL/GenBank/DDBJ databases">
        <title>Sequencing of cultivated peanut Arachis hypogaea provides insights into genome evolution and oil improvement.</title>
        <authorList>
            <person name="Chen X."/>
        </authorList>
    </citation>
    <scope>NUCLEOTIDE SEQUENCE [LARGE SCALE GENOMIC DNA]</scope>
    <source>
        <strain evidence="2">cv. Fuhuasheng</strain>
        <tissue evidence="1">Leaves</tissue>
    </source>
</reference>
<proteinExistence type="predicted"/>
<comment type="caution">
    <text evidence="1">The sequence shown here is derived from an EMBL/GenBank/DDBJ whole genome shotgun (WGS) entry which is preliminary data.</text>
</comment>
<protein>
    <submittedName>
        <fullName evidence="1">Uncharacterized protein</fullName>
    </submittedName>
</protein>
<name>A0A445CP35_ARAHY</name>
<dbReference type="EMBL" id="SDMP01000006">
    <property type="protein sequence ID" value="RYR52643.1"/>
    <property type="molecule type" value="Genomic_DNA"/>
</dbReference>
<evidence type="ECO:0000313" key="2">
    <source>
        <dbReference type="Proteomes" id="UP000289738"/>
    </source>
</evidence>
<sequence length="198" mass="21401">MAVTLELPMLLADMEDLLAPDELPCMGSQLECVCCPAYFFFLWTARHMAATKAKPAAPPAAPPITTVLLYGLWLSNFSSLSRLNLSEGVGLGPDKSVSLSLKISRPLSMASRRSSVLWHALVVEFHITGSTCGDSSGCTIDVRIVIVPNPCKARILCRRELNAIDKSKSTILVSRLESESQGVRTQSCKGILPINVSL</sequence>
<dbReference type="AlphaFoldDB" id="A0A445CP35"/>
<dbReference type="Proteomes" id="UP000289738">
    <property type="component" value="Chromosome A06"/>
</dbReference>
<accession>A0A445CP35</accession>